<gene>
    <name evidence="1" type="ORF">HMPREF3192_00372</name>
</gene>
<protein>
    <submittedName>
        <fullName evidence="1">Uncharacterized protein</fullName>
    </submittedName>
</protein>
<proteinExistence type="predicted"/>
<evidence type="ECO:0000313" key="1">
    <source>
        <dbReference type="EMBL" id="KXB35291.1"/>
    </source>
</evidence>
<dbReference type="Proteomes" id="UP000070675">
    <property type="component" value="Unassembled WGS sequence"/>
</dbReference>
<dbReference type="AlphaFoldDB" id="A0A133XWJ1"/>
<dbReference type="PATRIC" id="fig|1393034.3.peg.361"/>
<name>A0A133XWJ1_9ACTN</name>
<comment type="caution">
    <text evidence="1">The sequence shown here is derived from an EMBL/GenBank/DDBJ whole genome shotgun (WGS) entry which is preliminary data.</text>
</comment>
<reference evidence="2" key="1">
    <citation type="submission" date="2016-01" db="EMBL/GenBank/DDBJ databases">
        <authorList>
            <person name="Mitreva M."/>
            <person name="Pepin K.H."/>
            <person name="Mihindukulasuriya K.A."/>
            <person name="Fulton R."/>
            <person name="Fronick C."/>
            <person name="O'Laughlin M."/>
            <person name="Miner T."/>
            <person name="Herter B."/>
            <person name="Rosa B.A."/>
            <person name="Cordes M."/>
            <person name="Tomlinson C."/>
            <person name="Wollam A."/>
            <person name="Palsikar V.B."/>
            <person name="Mardis E.R."/>
            <person name="Wilson R.K."/>
        </authorList>
    </citation>
    <scope>NUCLEOTIDE SEQUENCE [LARGE SCALE GENOMIC DNA]</scope>
    <source>
        <strain evidence="2">DNF00019</strain>
    </source>
</reference>
<evidence type="ECO:0000313" key="2">
    <source>
        <dbReference type="Proteomes" id="UP000070675"/>
    </source>
</evidence>
<dbReference type="RefSeq" id="WP_066304775.1">
    <property type="nucleotide sequence ID" value="NZ_KQ959486.1"/>
</dbReference>
<accession>A0A133XWJ1</accession>
<dbReference type="STRING" id="1393034.HMPREF3192_00372"/>
<dbReference type="OrthoDB" id="3182032at2"/>
<organism evidence="1 2">
    <name type="scientific">Atopobium deltae</name>
    <dbReference type="NCBI Taxonomy" id="1393034"/>
    <lineage>
        <taxon>Bacteria</taxon>
        <taxon>Bacillati</taxon>
        <taxon>Actinomycetota</taxon>
        <taxon>Coriobacteriia</taxon>
        <taxon>Coriobacteriales</taxon>
        <taxon>Atopobiaceae</taxon>
        <taxon>Atopobium</taxon>
    </lineage>
</organism>
<keyword evidence="2" id="KW-1185">Reference proteome</keyword>
<sequence length="181" mass="20000">MTLRDRYKRAYIEKTKEEFMDLSEQGVYMSGNSAAQVLFVKGSLNEADQVSLFSGQDGKALRAALDRLGYAPQAWAGLATCARTGQVLSPDLLRQAIASFDPETIIVCDPQARDVVCESYADELASLEKLEAAMLDAGVVAYLLGIRIMNLGNFEAVLVQEDKKREVWQYLKQLAPLGEPF</sequence>
<dbReference type="EMBL" id="LSCR01000005">
    <property type="protein sequence ID" value="KXB35291.1"/>
    <property type="molecule type" value="Genomic_DNA"/>
</dbReference>